<gene>
    <name evidence="1" type="ORF">C1876_04250</name>
    <name evidence="2" type="ORF">DMP09_13555</name>
</gene>
<dbReference type="PIRSF" id="PIRSF028744">
    <property type="entry name" value="Addict_mod_HI1419"/>
    <property type="match status" value="1"/>
</dbReference>
<dbReference type="InterPro" id="IPR014056">
    <property type="entry name" value="TypeIITA-like_toxin_pred"/>
</dbReference>
<protein>
    <recommendedName>
        <fullName evidence="5">Addiction module antitoxin RelB</fullName>
    </recommendedName>
</protein>
<evidence type="ECO:0000313" key="4">
    <source>
        <dbReference type="Proteomes" id="UP000270112"/>
    </source>
</evidence>
<dbReference type="PANTHER" id="PTHR41791:SF1">
    <property type="entry name" value="SSL7039 PROTEIN"/>
    <property type="match status" value="1"/>
</dbReference>
<dbReference type="EMBL" id="PPTT01000005">
    <property type="protein sequence ID" value="RDB70448.1"/>
    <property type="molecule type" value="Genomic_DNA"/>
</dbReference>
<keyword evidence="3" id="KW-1185">Reference proteome</keyword>
<reference evidence="2" key="3">
    <citation type="journal article" date="2019" name="Microbiol. Resour. Announc.">
        <title>Draft Genome Sequences of Type Strains of Gordonibacter faecihominis, Paraeggerthella hongkongensis, Parvibacter caecicola,Slackia equolifaciens, Slackia faecicanis, and Slackia isoflavoniconvertens.</title>
        <authorList>
            <person name="Danylec N."/>
            <person name="Stoll D.A."/>
            <person name="Dotsch A."/>
            <person name="Huch M."/>
        </authorList>
    </citation>
    <scope>NUCLEOTIDE SEQUENCE</scope>
    <source>
        <strain evidence="2">DSM 16107</strain>
    </source>
</reference>
<dbReference type="OrthoDB" id="9800258at2"/>
<accession>A0A3N0IUG3</accession>
<dbReference type="NCBIfam" id="TIGR02683">
    <property type="entry name" value="upstrm_HI1419"/>
    <property type="match status" value="1"/>
</dbReference>
<dbReference type="AlphaFoldDB" id="A0A3N0IUG3"/>
<dbReference type="Proteomes" id="UP000270112">
    <property type="component" value="Unassembled WGS sequence"/>
</dbReference>
<organism evidence="2 4">
    <name type="scientific">Eggerthella sinensis</name>
    <dbReference type="NCBI Taxonomy" id="242230"/>
    <lineage>
        <taxon>Bacteria</taxon>
        <taxon>Bacillati</taxon>
        <taxon>Actinomycetota</taxon>
        <taxon>Coriobacteriia</taxon>
        <taxon>Eggerthellales</taxon>
        <taxon>Eggerthellaceae</taxon>
        <taxon>Eggerthella</taxon>
    </lineage>
</organism>
<evidence type="ECO:0000313" key="2">
    <source>
        <dbReference type="EMBL" id="RNM40618.1"/>
    </source>
</evidence>
<sequence>MEHEKLTVRKSRVFDRWLGGLNDGDARGRITARIVRLENGSWGDVRSIGRGLFELRIDCGPGYRLYGMRRSAVFVVLLCGGDKGSQQRDIERAVRMARRIAEGGFYEKPV</sequence>
<proteinExistence type="predicted"/>
<name>A0A3N0IUG3_9ACTN</name>
<evidence type="ECO:0000313" key="3">
    <source>
        <dbReference type="Proteomes" id="UP000253817"/>
    </source>
</evidence>
<comment type="caution">
    <text evidence="2">The sequence shown here is derived from an EMBL/GenBank/DDBJ whole genome shotgun (WGS) entry which is preliminary data.</text>
</comment>
<dbReference type="Proteomes" id="UP000253817">
    <property type="component" value="Unassembled WGS sequence"/>
</dbReference>
<dbReference type="RefSeq" id="WP_114545476.1">
    <property type="nucleotide sequence ID" value="NZ_PPTT01000005.1"/>
</dbReference>
<evidence type="ECO:0000313" key="1">
    <source>
        <dbReference type="EMBL" id="RDB70448.1"/>
    </source>
</evidence>
<dbReference type="PANTHER" id="PTHR41791">
    <property type="entry name" value="SSL7039 PROTEIN"/>
    <property type="match status" value="1"/>
</dbReference>
<reference evidence="4" key="2">
    <citation type="submission" date="2018-05" db="EMBL/GenBank/DDBJ databases">
        <title>Genome Sequencing of selected type strains of the family Eggerthellaceae.</title>
        <authorList>
            <person name="Danylec N."/>
            <person name="Stoll D.A."/>
            <person name="Doetsch A."/>
            <person name="Huch M."/>
        </authorList>
    </citation>
    <scope>NUCLEOTIDE SEQUENCE [LARGE SCALE GENOMIC DNA]</scope>
    <source>
        <strain evidence="4">DSM 16107</strain>
    </source>
</reference>
<evidence type="ECO:0008006" key="5">
    <source>
        <dbReference type="Google" id="ProtNLM"/>
    </source>
</evidence>
<reference evidence="1 3" key="1">
    <citation type="journal article" date="2018" name="Elife">
        <title>Discovery and characterization of a prevalent human gut bacterial enzyme sufficient for the inactivation of a family of plant toxins.</title>
        <authorList>
            <person name="Koppel N."/>
            <person name="Bisanz J.E."/>
            <person name="Pandelia M.E."/>
            <person name="Turnbaugh P.J."/>
            <person name="Balskus E.P."/>
        </authorList>
    </citation>
    <scope>NUCLEOTIDE SEQUENCE [LARGE SCALE GENOMIC DNA]</scope>
    <source>
        <strain evidence="1 3">DSM 16107</strain>
    </source>
</reference>
<dbReference type="EMBL" id="QICC01000072">
    <property type="protein sequence ID" value="RNM40618.1"/>
    <property type="molecule type" value="Genomic_DNA"/>
</dbReference>